<dbReference type="InParanoid" id="A0A2K1QPI0"/>
<dbReference type="AlphaFoldDB" id="A0A2K1QPI0"/>
<feature type="domain" description="DUF7514" evidence="2">
    <location>
        <begin position="219"/>
        <end position="379"/>
    </location>
</feature>
<dbReference type="Proteomes" id="UP000243797">
    <property type="component" value="Unassembled WGS sequence"/>
</dbReference>
<feature type="region of interest" description="Disordered" evidence="1">
    <location>
        <begin position="387"/>
        <end position="472"/>
    </location>
</feature>
<feature type="compositionally biased region" description="Polar residues" evidence="1">
    <location>
        <begin position="530"/>
        <end position="543"/>
    </location>
</feature>
<evidence type="ECO:0000313" key="4">
    <source>
        <dbReference type="Proteomes" id="UP000243797"/>
    </source>
</evidence>
<comment type="caution">
    <text evidence="3">The sequence shown here is derived from an EMBL/GenBank/DDBJ whole genome shotgun (WGS) entry which is preliminary data.</text>
</comment>
<evidence type="ECO:0000259" key="2">
    <source>
        <dbReference type="Pfam" id="PF24355"/>
    </source>
</evidence>
<organism evidence="3 4">
    <name type="scientific">Sphaceloma murrayae</name>
    <dbReference type="NCBI Taxonomy" id="2082308"/>
    <lineage>
        <taxon>Eukaryota</taxon>
        <taxon>Fungi</taxon>
        <taxon>Dikarya</taxon>
        <taxon>Ascomycota</taxon>
        <taxon>Pezizomycotina</taxon>
        <taxon>Dothideomycetes</taxon>
        <taxon>Dothideomycetidae</taxon>
        <taxon>Myriangiales</taxon>
        <taxon>Elsinoaceae</taxon>
        <taxon>Sphaceloma</taxon>
    </lineage>
</organism>
<dbReference type="OrthoDB" id="5413703at2759"/>
<feature type="compositionally biased region" description="Low complexity" evidence="1">
    <location>
        <begin position="115"/>
        <end position="138"/>
    </location>
</feature>
<dbReference type="InterPro" id="IPR055936">
    <property type="entry name" value="DUF7514"/>
</dbReference>
<feature type="region of interest" description="Disordered" evidence="1">
    <location>
        <begin position="343"/>
        <end position="374"/>
    </location>
</feature>
<feature type="compositionally biased region" description="Pro residues" evidence="1">
    <location>
        <begin position="393"/>
        <end position="402"/>
    </location>
</feature>
<feature type="region of interest" description="Disordered" evidence="1">
    <location>
        <begin position="489"/>
        <end position="513"/>
    </location>
</feature>
<dbReference type="Pfam" id="PF24355">
    <property type="entry name" value="DUF7514"/>
    <property type="match status" value="1"/>
</dbReference>
<dbReference type="STRING" id="2082308.A0A2K1QPI0"/>
<name>A0A2K1QPI0_9PEZI</name>
<reference evidence="3 4" key="1">
    <citation type="submission" date="2017-06" db="EMBL/GenBank/DDBJ databases">
        <title>Draft genome sequence of a variant of Elsinoe murrayae.</title>
        <authorList>
            <person name="Cheng Q."/>
        </authorList>
    </citation>
    <scope>NUCLEOTIDE SEQUENCE [LARGE SCALE GENOMIC DNA]</scope>
    <source>
        <strain evidence="3 4">CQ-2017a</strain>
    </source>
</reference>
<dbReference type="EMBL" id="NKHZ01000055">
    <property type="protein sequence ID" value="PNS17014.1"/>
    <property type="molecule type" value="Genomic_DNA"/>
</dbReference>
<evidence type="ECO:0000313" key="3">
    <source>
        <dbReference type="EMBL" id="PNS17014.1"/>
    </source>
</evidence>
<feature type="region of interest" description="Disordered" evidence="1">
    <location>
        <begin position="1"/>
        <end position="208"/>
    </location>
</feature>
<feature type="compositionally biased region" description="Polar residues" evidence="1">
    <location>
        <begin position="90"/>
        <end position="106"/>
    </location>
</feature>
<gene>
    <name evidence="3" type="ORF">CAC42_4978</name>
</gene>
<protein>
    <recommendedName>
        <fullName evidence="2">DUF7514 domain-containing protein</fullName>
    </recommendedName>
</protein>
<feature type="compositionally biased region" description="Pro residues" evidence="1">
    <location>
        <begin position="616"/>
        <end position="626"/>
    </location>
</feature>
<feature type="compositionally biased region" description="Polar residues" evidence="1">
    <location>
        <begin position="13"/>
        <end position="25"/>
    </location>
</feature>
<feature type="compositionally biased region" description="Basic and acidic residues" evidence="1">
    <location>
        <begin position="171"/>
        <end position="181"/>
    </location>
</feature>
<feature type="region of interest" description="Disordered" evidence="1">
    <location>
        <begin position="529"/>
        <end position="626"/>
    </location>
</feature>
<dbReference type="PANTHER" id="PTHR39611">
    <property type="entry name" value="HYDROXYPROLINE-RICH GLYCOPROTEIN DZ-HRGP-RELATED"/>
    <property type="match status" value="1"/>
</dbReference>
<feature type="compositionally biased region" description="Pro residues" evidence="1">
    <location>
        <begin position="73"/>
        <end position="84"/>
    </location>
</feature>
<dbReference type="PANTHER" id="PTHR39611:SF1">
    <property type="entry name" value="HYDROXYPROLINE-RICH GLYCOPROTEIN DZ-HRGP"/>
    <property type="match status" value="1"/>
</dbReference>
<keyword evidence="4" id="KW-1185">Reference proteome</keyword>
<feature type="compositionally biased region" description="Basic and acidic residues" evidence="1">
    <location>
        <begin position="560"/>
        <end position="580"/>
    </location>
</feature>
<accession>A0A2K1QPI0</accession>
<sequence length="626" mass="68273">MMQANGYEGESSAGRSTGSPSTNATLPLRPGIHEAVNTAIDKSSSGEQYDPDLVAEITEHVLGALKAKGVTAQPPPSRSEPAPPRSNSSVTPQQAPQYTARSNNSDVPPAPLHAPAPSAARHAVPPSPTSPASSAMPSRYTPPSPNRYDASSRGSSSPEPQFSDPGSYASKETRGSRRDSKSSMSGPEDMNGSRYRQRPVRVPSSVEETSLEKAWQPLFESGKPTARLGQFLRGLAKHLIDDCKPPNSIVVTPGKLADFFEATRMREEMYPWTQVFGGQLTNQAISRLYLHLRCQHHLVQFGTQDAPSIPGLTPQGFETFMTMLIQSHPDQEFQRLDKATRDMPISNADSPSERFPKQLTRRLFPPSGDAMQQQRLTAALSCEPAIKLNHSNPLPPPPPITQPPMSSSQHSPFSERERAPYAASASFSSAIDDDDLRASSSSIPIERERKPYVAREGNGRTFEESSPGPPGVKLDTGARPIRAASAVPVQPPFTQPTRPADMSNSAPRSHRMSMTGASNLRYGASPAHNAHNTYTRSEGTNINEIPASHYASNIRDYDDEPQRRDPKRMFRRQTTEEDMNRGYNSRGIPIQGYDHPTGYSHRTHAGSDPYGSFPGHAPPPGHAPRY</sequence>
<feature type="compositionally biased region" description="Basic and acidic residues" evidence="1">
    <location>
        <begin position="445"/>
        <end position="463"/>
    </location>
</feature>
<proteinExistence type="predicted"/>
<evidence type="ECO:0000256" key="1">
    <source>
        <dbReference type="SAM" id="MobiDB-lite"/>
    </source>
</evidence>